<name>D4M1E9_9FIRM</name>
<dbReference type="PANTHER" id="PTHR33217">
    <property type="entry name" value="TRANSPOSASE FOR INSERTION SEQUENCE ELEMENT IS1081"/>
    <property type="match status" value="1"/>
</dbReference>
<sequence>MAKREKKPVHKVVMTEGKRNIIQQLLQEYDIETAEDIQDALKDLLGGTIKEMMEAEMDDHLGYQKSERSDSDDYRNGYKSKRVNSSYGSMDIDVPQDRKSTFEPQIVKKRQKDISDIDQKIISMYAKGMTTRQISETIEDIYGFETSEGFISDVTDKILPQIEDWQNRPLDEVYPILYIDAIHYSVRDNGVIRKLAAYVILGINTEGKKEVLSITVGDNESSKYWLSVL</sequence>
<evidence type="ECO:0000256" key="7">
    <source>
        <dbReference type="SAM" id="MobiDB-lite"/>
    </source>
</evidence>
<evidence type="ECO:0000256" key="5">
    <source>
        <dbReference type="ARBA" id="ARBA00023172"/>
    </source>
</evidence>
<evidence type="ECO:0000256" key="3">
    <source>
        <dbReference type="ARBA" id="ARBA00022578"/>
    </source>
</evidence>
<accession>D4M1E9</accession>
<evidence type="ECO:0000256" key="2">
    <source>
        <dbReference type="ARBA" id="ARBA00010961"/>
    </source>
</evidence>
<protein>
    <recommendedName>
        <fullName evidence="6">Mutator family transposase</fullName>
    </recommendedName>
</protein>
<evidence type="ECO:0000256" key="6">
    <source>
        <dbReference type="RuleBase" id="RU365089"/>
    </source>
</evidence>
<dbReference type="AlphaFoldDB" id="D4M1E9"/>
<reference evidence="8 9" key="2">
    <citation type="submission" date="2010-03" db="EMBL/GenBank/DDBJ databases">
        <authorList>
            <person name="Pajon A."/>
        </authorList>
    </citation>
    <scope>NUCLEOTIDE SEQUENCE [LARGE SCALE GENOMIC DNA]</scope>
    <source>
        <strain evidence="8 9">L2-14</strain>
    </source>
</reference>
<evidence type="ECO:0000313" key="9">
    <source>
        <dbReference type="Proteomes" id="UP000008956"/>
    </source>
</evidence>
<dbReference type="InterPro" id="IPR001207">
    <property type="entry name" value="Transposase_mutator"/>
</dbReference>
<dbReference type="HOGENOM" id="CLU_036805_12_0_9"/>
<dbReference type="PANTHER" id="PTHR33217:SF8">
    <property type="entry name" value="MUTATOR FAMILY TRANSPOSASE"/>
    <property type="match status" value="1"/>
</dbReference>
<dbReference type="Pfam" id="PF00872">
    <property type="entry name" value="Transposase_mut"/>
    <property type="match status" value="1"/>
</dbReference>
<comment type="similarity">
    <text evidence="2 6">Belongs to the transposase mutator family.</text>
</comment>
<gene>
    <name evidence="8" type="ORF">RTO_02820</name>
</gene>
<keyword evidence="3 6" id="KW-0815">Transposition</keyword>
<proteinExistence type="inferred from homology"/>
<dbReference type="Proteomes" id="UP000008956">
    <property type="component" value="Chromosome"/>
</dbReference>
<dbReference type="GO" id="GO:0006313">
    <property type="term" value="P:DNA transposition"/>
    <property type="evidence" value="ECO:0007669"/>
    <property type="project" value="UniProtKB-UniRule"/>
</dbReference>
<keyword evidence="4 6" id="KW-0238">DNA-binding</keyword>
<feature type="region of interest" description="Disordered" evidence="7">
    <location>
        <begin position="58"/>
        <end position="95"/>
    </location>
</feature>
<feature type="compositionally biased region" description="Basic and acidic residues" evidence="7">
    <location>
        <begin position="58"/>
        <end position="76"/>
    </location>
</feature>
<evidence type="ECO:0000313" key="8">
    <source>
        <dbReference type="EMBL" id="CBL25061.1"/>
    </source>
</evidence>
<keyword evidence="6" id="KW-0814">Transposable element</keyword>
<dbReference type="NCBIfam" id="NF033543">
    <property type="entry name" value="transpos_IS256"/>
    <property type="match status" value="1"/>
</dbReference>
<dbReference type="KEGG" id="rto:RTO_02820"/>
<evidence type="ECO:0000256" key="4">
    <source>
        <dbReference type="ARBA" id="ARBA00023125"/>
    </source>
</evidence>
<comment type="function">
    <text evidence="1 6">Required for the transposition of the insertion element.</text>
</comment>
<dbReference type="GO" id="GO:0003677">
    <property type="term" value="F:DNA binding"/>
    <property type="evidence" value="ECO:0007669"/>
    <property type="project" value="UniProtKB-UniRule"/>
</dbReference>
<dbReference type="GO" id="GO:0004803">
    <property type="term" value="F:transposase activity"/>
    <property type="evidence" value="ECO:0007669"/>
    <property type="project" value="UniProtKB-UniRule"/>
</dbReference>
<reference evidence="8 9" key="1">
    <citation type="submission" date="2010-03" db="EMBL/GenBank/DDBJ databases">
        <title>The genome sequence of Ruminococcus torques L2-14.</title>
        <authorList>
            <consortium name="metaHIT consortium -- http://www.metahit.eu/"/>
            <person name="Pajon A."/>
            <person name="Turner K."/>
            <person name="Parkhill J."/>
            <person name="Duncan S."/>
            <person name="Flint H."/>
        </authorList>
    </citation>
    <scope>NUCLEOTIDE SEQUENCE [LARGE SCALE GENOMIC DNA]</scope>
    <source>
        <strain evidence="8 9">L2-14</strain>
    </source>
</reference>
<keyword evidence="5 6" id="KW-0233">DNA recombination</keyword>
<organism evidence="8 9">
    <name type="scientific">[Ruminococcus] torques L2-14</name>
    <dbReference type="NCBI Taxonomy" id="657313"/>
    <lineage>
        <taxon>Bacteria</taxon>
        <taxon>Bacillati</taxon>
        <taxon>Bacillota</taxon>
        <taxon>Clostridia</taxon>
        <taxon>Lachnospirales</taxon>
        <taxon>Lachnospiraceae</taxon>
        <taxon>Mediterraneibacter</taxon>
    </lineage>
</organism>
<evidence type="ECO:0000256" key="1">
    <source>
        <dbReference type="ARBA" id="ARBA00002190"/>
    </source>
</evidence>
<dbReference type="PATRIC" id="fig|657313.3.peg.2024"/>
<dbReference type="EMBL" id="FP929055">
    <property type="protein sequence ID" value="CBL25061.1"/>
    <property type="molecule type" value="Genomic_DNA"/>
</dbReference>